<dbReference type="EMBL" id="FWXV01000003">
    <property type="protein sequence ID" value="SMD05700.1"/>
    <property type="molecule type" value="Genomic_DNA"/>
</dbReference>
<keyword evidence="3" id="KW-1185">Reference proteome</keyword>
<dbReference type="SUPFAM" id="SSF51182">
    <property type="entry name" value="RmlC-like cupins"/>
    <property type="match status" value="1"/>
</dbReference>
<evidence type="ECO:0000313" key="3">
    <source>
        <dbReference type="Proteomes" id="UP000192674"/>
    </source>
</evidence>
<dbReference type="InterPro" id="IPR011051">
    <property type="entry name" value="RmlC_Cupin_sf"/>
</dbReference>
<feature type="domain" description="Cupin type-2" evidence="1">
    <location>
        <begin position="40"/>
        <end position="95"/>
    </location>
</feature>
<protein>
    <submittedName>
        <fullName evidence="2">Cupin domain-containing protein</fullName>
    </submittedName>
</protein>
<dbReference type="RefSeq" id="WP_033389384.1">
    <property type="nucleotide sequence ID" value="NZ_FWXV01000003.1"/>
</dbReference>
<dbReference type="OrthoDB" id="9791637at2"/>
<accession>A0A1W2E7E6</accession>
<dbReference type="PANTHER" id="PTHR36440">
    <property type="entry name" value="PUTATIVE (AFU_ORTHOLOGUE AFUA_8G07350)-RELATED"/>
    <property type="match status" value="1"/>
</dbReference>
<dbReference type="InterPro" id="IPR013096">
    <property type="entry name" value="Cupin_2"/>
</dbReference>
<dbReference type="InterPro" id="IPR053146">
    <property type="entry name" value="QDO-like"/>
</dbReference>
<sequence length="137" mass="14646">MTHFSTAGEGLELSAPDAQITVKVDASHTAGAYEVFEIDAPRGPTTPPHGTPWPKSYYVLHGRMAVLVSGEIYDMGPGSSITIPPNAIHTFTVHTPSVRFLALSLTDAMGKFFRDLTSAENPYEVAATHGITMEVSS</sequence>
<gene>
    <name evidence="2" type="ORF">SAMN05661093_03995</name>
</gene>
<dbReference type="PANTHER" id="PTHR36440:SF1">
    <property type="entry name" value="PUTATIVE (AFU_ORTHOLOGUE AFUA_8G07350)-RELATED"/>
    <property type="match status" value="1"/>
</dbReference>
<dbReference type="Pfam" id="PF07883">
    <property type="entry name" value="Cupin_2"/>
    <property type="match status" value="1"/>
</dbReference>
<dbReference type="Gene3D" id="2.60.120.10">
    <property type="entry name" value="Jelly Rolls"/>
    <property type="match status" value="1"/>
</dbReference>
<evidence type="ECO:0000313" key="2">
    <source>
        <dbReference type="EMBL" id="SMD05700.1"/>
    </source>
</evidence>
<evidence type="ECO:0000259" key="1">
    <source>
        <dbReference type="Pfam" id="PF07883"/>
    </source>
</evidence>
<dbReference type="AlphaFoldDB" id="A0A1W2E7E6"/>
<organism evidence="2 3">
    <name type="scientific">Kibdelosporangium aridum</name>
    <dbReference type="NCBI Taxonomy" id="2030"/>
    <lineage>
        <taxon>Bacteria</taxon>
        <taxon>Bacillati</taxon>
        <taxon>Actinomycetota</taxon>
        <taxon>Actinomycetes</taxon>
        <taxon>Pseudonocardiales</taxon>
        <taxon>Pseudonocardiaceae</taxon>
        <taxon>Kibdelosporangium</taxon>
    </lineage>
</organism>
<name>A0A1W2E7E6_KIBAR</name>
<reference evidence="2 3" key="1">
    <citation type="submission" date="2017-04" db="EMBL/GenBank/DDBJ databases">
        <authorList>
            <person name="Afonso C.L."/>
            <person name="Miller P.J."/>
            <person name="Scott M.A."/>
            <person name="Spackman E."/>
            <person name="Goraichik I."/>
            <person name="Dimitrov K.M."/>
            <person name="Suarez D.L."/>
            <person name="Swayne D.E."/>
        </authorList>
    </citation>
    <scope>NUCLEOTIDE SEQUENCE [LARGE SCALE GENOMIC DNA]</scope>
    <source>
        <strain evidence="2 3">DSM 43828</strain>
    </source>
</reference>
<dbReference type="Proteomes" id="UP000192674">
    <property type="component" value="Unassembled WGS sequence"/>
</dbReference>
<dbReference type="InterPro" id="IPR014710">
    <property type="entry name" value="RmlC-like_jellyroll"/>
</dbReference>
<proteinExistence type="predicted"/>